<evidence type="ECO:0000313" key="2">
    <source>
        <dbReference type="Proteomes" id="UP001162992"/>
    </source>
</evidence>
<dbReference type="Proteomes" id="UP001162992">
    <property type="component" value="Chromosome 2"/>
</dbReference>
<organism evidence="1 2">
    <name type="scientific">Diphasiastrum complanatum</name>
    <name type="common">Issler's clubmoss</name>
    <name type="synonym">Lycopodium complanatum</name>
    <dbReference type="NCBI Taxonomy" id="34168"/>
    <lineage>
        <taxon>Eukaryota</taxon>
        <taxon>Viridiplantae</taxon>
        <taxon>Streptophyta</taxon>
        <taxon>Embryophyta</taxon>
        <taxon>Tracheophyta</taxon>
        <taxon>Lycopodiopsida</taxon>
        <taxon>Lycopodiales</taxon>
        <taxon>Lycopodiaceae</taxon>
        <taxon>Lycopodioideae</taxon>
        <taxon>Diphasiastrum</taxon>
    </lineage>
</organism>
<dbReference type="EMBL" id="CM055093">
    <property type="protein sequence ID" value="KAJ7565417.1"/>
    <property type="molecule type" value="Genomic_DNA"/>
</dbReference>
<reference evidence="2" key="1">
    <citation type="journal article" date="2024" name="Proc. Natl. Acad. Sci. U.S.A.">
        <title>Extraordinary preservation of gene collinearity over three hundred million years revealed in homosporous lycophytes.</title>
        <authorList>
            <person name="Li C."/>
            <person name="Wickell D."/>
            <person name="Kuo L.Y."/>
            <person name="Chen X."/>
            <person name="Nie B."/>
            <person name="Liao X."/>
            <person name="Peng D."/>
            <person name="Ji J."/>
            <person name="Jenkins J."/>
            <person name="Williams M."/>
            <person name="Shu S."/>
            <person name="Plott C."/>
            <person name="Barry K."/>
            <person name="Rajasekar S."/>
            <person name="Grimwood J."/>
            <person name="Han X."/>
            <person name="Sun S."/>
            <person name="Hou Z."/>
            <person name="He W."/>
            <person name="Dai G."/>
            <person name="Sun C."/>
            <person name="Schmutz J."/>
            <person name="Leebens-Mack J.H."/>
            <person name="Li F.W."/>
            <person name="Wang L."/>
        </authorList>
    </citation>
    <scope>NUCLEOTIDE SEQUENCE [LARGE SCALE GENOMIC DNA]</scope>
    <source>
        <strain evidence="2">cv. PW_Plant_1</strain>
    </source>
</reference>
<sequence length="325" mass="35213">MNSIKQNTQKKMIIDTDPGIDDAMAILLAFQSPELNVIGLTTTFGNVPTAVATRNALHLCELAGKEDVPVAQGLLTTLRGVVKLRVADFVHGSDGLGNTNPPEPKQRPIDLSGPEFLVAKVQEFPGEVTVVALGPLTNIAKALELDSNFPKKVKDIFILGGAFFVNGNVNPAAEANIFGDPEAADMVFTCGANITVIGINITHQVVMTGREIEELGKCNSKFGKYLCKALPFYYDYHLRSYNTDAIYLHDPTTVVAAIDPSLLTYAEGVVRVQQEGLCRGLTLFNSTTKKWAQPTEWCNKQPIKVAITVDAENVANLIKARLMAL</sequence>
<gene>
    <name evidence="1" type="ORF">O6H91_02G059600</name>
</gene>
<keyword evidence="2" id="KW-1185">Reference proteome</keyword>
<name>A0ACC2EG35_DIPCM</name>
<protein>
    <submittedName>
        <fullName evidence="1">Uncharacterized protein</fullName>
    </submittedName>
</protein>
<proteinExistence type="predicted"/>
<comment type="caution">
    <text evidence="1">The sequence shown here is derived from an EMBL/GenBank/DDBJ whole genome shotgun (WGS) entry which is preliminary data.</text>
</comment>
<accession>A0ACC2EG35</accession>
<evidence type="ECO:0000313" key="1">
    <source>
        <dbReference type="EMBL" id="KAJ7565417.1"/>
    </source>
</evidence>